<dbReference type="Gene3D" id="3.40.190.170">
    <property type="entry name" value="Bacterial extracellular solute-binding protein, family 7"/>
    <property type="match status" value="1"/>
</dbReference>
<dbReference type="GO" id="GO:0055085">
    <property type="term" value="P:transmembrane transport"/>
    <property type="evidence" value="ECO:0007669"/>
    <property type="project" value="InterPro"/>
</dbReference>
<feature type="chain" id="PRO_5015541313" evidence="5">
    <location>
        <begin position="25"/>
        <end position="323"/>
    </location>
</feature>
<comment type="similarity">
    <text evidence="2">Belongs to the bacterial solute-binding protein 7 family.</text>
</comment>
<dbReference type="OrthoDB" id="8673861at2"/>
<accession>A0A2S3UTF9</accession>
<dbReference type="PANTHER" id="PTHR33376">
    <property type="match status" value="1"/>
</dbReference>
<evidence type="ECO:0000256" key="1">
    <source>
        <dbReference type="ARBA" id="ARBA00004196"/>
    </source>
</evidence>
<dbReference type="CDD" id="cd13603">
    <property type="entry name" value="PBP2_TRAP_Siap_TeaA_like"/>
    <property type="match status" value="1"/>
</dbReference>
<evidence type="ECO:0000256" key="3">
    <source>
        <dbReference type="ARBA" id="ARBA00022448"/>
    </source>
</evidence>
<protein>
    <submittedName>
        <fullName evidence="6">Tripartite ATP-independent transporter DctP family solute receptor</fullName>
    </submittedName>
</protein>
<gene>
    <name evidence="6" type="ORF">CLV41_105122</name>
</gene>
<evidence type="ECO:0000256" key="2">
    <source>
        <dbReference type="ARBA" id="ARBA00009023"/>
    </source>
</evidence>
<keyword evidence="7" id="KW-1185">Reference proteome</keyword>
<keyword evidence="3" id="KW-0813">Transport</keyword>
<evidence type="ECO:0000313" key="7">
    <source>
        <dbReference type="Proteomes" id="UP000236959"/>
    </source>
</evidence>
<evidence type="ECO:0000256" key="4">
    <source>
        <dbReference type="ARBA" id="ARBA00022729"/>
    </source>
</evidence>
<dbReference type="PANTHER" id="PTHR33376:SF4">
    <property type="entry name" value="SIALIC ACID-BINDING PERIPLASMIC PROTEIN SIAP"/>
    <property type="match status" value="1"/>
</dbReference>
<dbReference type="PIRSF" id="PIRSF006470">
    <property type="entry name" value="DctB"/>
    <property type="match status" value="1"/>
</dbReference>
<dbReference type="InterPro" id="IPR004682">
    <property type="entry name" value="TRAP_DctP"/>
</dbReference>
<proteinExistence type="inferred from homology"/>
<keyword evidence="6" id="KW-0675">Receptor</keyword>
<dbReference type="GO" id="GO:0030288">
    <property type="term" value="C:outer membrane-bounded periplasmic space"/>
    <property type="evidence" value="ECO:0007669"/>
    <property type="project" value="InterPro"/>
</dbReference>
<dbReference type="InterPro" id="IPR018389">
    <property type="entry name" value="DctP_fam"/>
</dbReference>
<keyword evidence="4 5" id="KW-0732">Signal</keyword>
<dbReference type="Proteomes" id="UP000236959">
    <property type="component" value="Unassembled WGS sequence"/>
</dbReference>
<dbReference type="Pfam" id="PF03480">
    <property type="entry name" value="DctP"/>
    <property type="match status" value="1"/>
</dbReference>
<dbReference type="InterPro" id="IPR038404">
    <property type="entry name" value="TRAP_DctP_sf"/>
</dbReference>
<comment type="subcellular location">
    <subcellularLocation>
        <location evidence="1">Cell envelope</location>
    </subcellularLocation>
</comment>
<dbReference type="EMBL" id="PPCN01000005">
    <property type="protein sequence ID" value="POF30944.1"/>
    <property type="molecule type" value="Genomic_DNA"/>
</dbReference>
<organism evidence="6 7">
    <name type="scientific">Roseibium marinum</name>
    <dbReference type="NCBI Taxonomy" id="281252"/>
    <lineage>
        <taxon>Bacteria</taxon>
        <taxon>Pseudomonadati</taxon>
        <taxon>Pseudomonadota</taxon>
        <taxon>Alphaproteobacteria</taxon>
        <taxon>Hyphomicrobiales</taxon>
        <taxon>Stappiaceae</taxon>
        <taxon>Roseibium</taxon>
    </lineage>
</organism>
<feature type="signal peptide" evidence="5">
    <location>
        <begin position="1"/>
        <end position="24"/>
    </location>
</feature>
<name>A0A2S3UTF9_9HYPH</name>
<dbReference type="AlphaFoldDB" id="A0A2S3UTF9"/>
<comment type="caution">
    <text evidence="6">The sequence shown here is derived from an EMBL/GenBank/DDBJ whole genome shotgun (WGS) entry which is preliminary data.</text>
</comment>
<sequence length="323" mass="34569">MMNMYRLLAIGFTVFGLAATPSLAQTPLRMAVETNPGDPLNLMLTTFKDEIAGNDAFTVDFYEGGALGDENALTQLLRAGEVQIVPLGSDVVALDSKFAVFDMPFLFEDKATARAALDGELGEMLAKSLRETNDLKVLAFGELGFRVISNNVRPIETPEDLAGLKLRTPGSETRILAFEMLGAAPTPMNLGEVYVALRQGVLDGQENPLSVVKEFSFFEVQKYISLTKHVYTPITLAMNGSAWDALGAEQQEALLAAAAAGAEATRVASDESDASLVAVFKEEGVTVNEPDLAAFKAAAEPVKAKIATIITPEFMNAVEKALQ</sequence>
<evidence type="ECO:0000256" key="5">
    <source>
        <dbReference type="SAM" id="SignalP"/>
    </source>
</evidence>
<dbReference type="NCBIfam" id="NF037995">
    <property type="entry name" value="TRAP_S1"/>
    <property type="match status" value="1"/>
</dbReference>
<dbReference type="RefSeq" id="WP_103223093.1">
    <property type="nucleotide sequence ID" value="NZ_PPCN01000005.1"/>
</dbReference>
<dbReference type="NCBIfam" id="TIGR00787">
    <property type="entry name" value="dctP"/>
    <property type="match status" value="1"/>
</dbReference>
<reference evidence="6 7" key="1">
    <citation type="submission" date="2018-01" db="EMBL/GenBank/DDBJ databases">
        <title>Genomic Encyclopedia of Archaeal and Bacterial Type Strains, Phase II (KMG-II): from individual species to whole genera.</title>
        <authorList>
            <person name="Goeker M."/>
        </authorList>
    </citation>
    <scope>NUCLEOTIDE SEQUENCE [LARGE SCALE GENOMIC DNA]</scope>
    <source>
        <strain evidence="6 7">DSM 17023</strain>
    </source>
</reference>
<evidence type="ECO:0000313" key="6">
    <source>
        <dbReference type="EMBL" id="POF30944.1"/>
    </source>
</evidence>